<evidence type="ECO:0000313" key="2">
    <source>
        <dbReference type="EMBL" id="AYC32025.1"/>
    </source>
</evidence>
<dbReference type="OrthoDB" id="7029568at2"/>
<feature type="compositionally biased region" description="Basic and acidic residues" evidence="1">
    <location>
        <begin position="26"/>
        <end position="37"/>
    </location>
</feature>
<feature type="region of interest" description="Disordered" evidence="1">
    <location>
        <begin position="1"/>
        <end position="71"/>
    </location>
</feature>
<proteinExistence type="predicted"/>
<gene>
    <name evidence="2" type="ORF">D3880_06355</name>
</gene>
<sequence>MRIDGFSSSYSLDRSPRSGAVTPAREVQREVAERREQPAPSSGSQSFEPIAQARRAGNPSHNSLPVPAPAVSYQRPLSNHAAQALASYGSTASYTSDVDALEVLGLDLYA</sequence>
<dbReference type="Proteomes" id="UP000265560">
    <property type="component" value="Chromosome"/>
</dbReference>
<accession>A0A385YYR7</accession>
<dbReference type="RefSeq" id="WP_119892647.1">
    <property type="nucleotide sequence ID" value="NZ_CP032419.1"/>
</dbReference>
<protein>
    <submittedName>
        <fullName evidence="2">Uncharacterized protein</fullName>
    </submittedName>
</protein>
<keyword evidence="3" id="KW-1185">Reference proteome</keyword>
<dbReference type="EMBL" id="CP032419">
    <property type="protein sequence ID" value="AYC32025.1"/>
    <property type="molecule type" value="Genomic_DNA"/>
</dbReference>
<dbReference type="KEGG" id="pcav:D3880_06355"/>
<evidence type="ECO:0000313" key="3">
    <source>
        <dbReference type="Proteomes" id="UP000265560"/>
    </source>
</evidence>
<dbReference type="AlphaFoldDB" id="A0A385YYR7"/>
<evidence type="ECO:0000256" key="1">
    <source>
        <dbReference type="SAM" id="MobiDB-lite"/>
    </source>
</evidence>
<name>A0A385YYR7_9PSED</name>
<organism evidence="2 3">
    <name type="scientific">Pseudomonas cavernae</name>
    <dbReference type="NCBI Taxonomy" id="2320867"/>
    <lineage>
        <taxon>Bacteria</taxon>
        <taxon>Pseudomonadati</taxon>
        <taxon>Pseudomonadota</taxon>
        <taxon>Gammaproteobacteria</taxon>
        <taxon>Pseudomonadales</taxon>
        <taxon>Pseudomonadaceae</taxon>
        <taxon>Pseudomonas</taxon>
    </lineage>
</organism>
<reference evidence="3" key="1">
    <citation type="submission" date="2018-09" db="EMBL/GenBank/DDBJ databases">
        <authorList>
            <person name="Zhu H."/>
        </authorList>
    </citation>
    <scope>NUCLEOTIDE SEQUENCE [LARGE SCALE GENOMIC DNA]</scope>
    <source>
        <strain evidence="3">K2W31S-8</strain>
    </source>
</reference>